<evidence type="ECO:0000313" key="3">
    <source>
        <dbReference type="EMBL" id="MBB6103298.1"/>
    </source>
</evidence>
<sequence length="88" mass="9996">MKPPIFAQLHADLAVIALTAIVIQAAVFVAIEWLRVPQYDFITPGFRYGVIAIIALMVLVARRFERRAANDPNDPNDRINTMDSRPRY</sequence>
<reference evidence="3 4" key="1">
    <citation type="submission" date="2020-08" db="EMBL/GenBank/DDBJ databases">
        <title>Above-ground endophytic microbial communities from plants in different locations in the United States.</title>
        <authorList>
            <person name="Frank C."/>
        </authorList>
    </citation>
    <scope>NUCLEOTIDE SEQUENCE [LARGE SCALE GENOMIC DNA]</scope>
    <source>
        <strain evidence="3 4">WP4_2_2</strain>
    </source>
</reference>
<keyword evidence="4" id="KW-1185">Reference proteome</keyword>
<feature type="region of interest" description="Disordered" evidence="1">
    <location>
        <begin position="69"/>
        <end position="88"/>
    </location>
</feature>
<keyword evidence="2" id="KW-0472">Membrane</keyword>
<keyword evidence="2" id="KW-1133">Transmembrane helix</keyword>
<feature type="transmembrane region" description="Helical" evidence="2">
    <location>
        <begin position="12"/>
        <end position="34"/>
    </location>
</feature>
<organism evidence="3 4">
    <name type="scientific">Paraburkholderia bannensis</name>
    <dbReference type="NCBI Taxonomy" id="765414"/>
    <lineage>
        <taxon>Bacteria</taxon>
        <taxon>Pseudomonadati</taxon>
        <taxon>Pseudomonadota</taxon>
        <taxon>Betaproteobacteria</taxon>
        <taxon>Burkholderiales</taxon>
        <taxon>Burkholderiaceae</taxon>
        <taxon>Paraburkholderia</taxon>
    </lineage>
</organism>
<keyword evidence="2" id="KW-0812">Transmembrane</keyword>
<dbReference type="Proteomes" id="UP000571554">
    <property type="component" value="Unassembled WGS sequence"/>
</dbReference>
<gene>
    <name evidence="3" type="ORF">F4827_003153</name>
</gene>
<comment type="caution">
    <text evidence="3">The sequence shown here is derived from an EMBL/GenBank/DDBJ whole genome shotgun (WGS) entry which is preliminary data.</text>
</comment>
<evidence type="ECO:0000256" key="2">
    <source>
        <dbReference type="SAM" id="Phobius"/>
    </source>
</evidence>
<evidence type="ECO:0000313" key="4">
    <source>
        <dbReference type="Proteomes" id="UP000571554"/>
    </source>
</evidence>
<feature type="compositionally biased region" description="Polar residues" evidence="1">
    <location>
        <begin position="78"/>
        <end position="88"/>
    </location>
</feature>
<protein>
    <submittedName>
        <fullName evidence="3">Nitrate reductase gamma subunit</fullName>
    </submittedName>
</protein>
<dbReference type="RefSeq" id="WP_183724804.1">
    <property type="nucleotide sequence ID" value="NZ_JACHBW010000008.1"/>
</dbReference>
<accession>A0A7W9TXN7</accession>
<proteinExistence type="predicted"/>
<dbReference type="AlphaFoldDB" id="A0A7W9TXN7"/>
<name>A0A7W9TXN7_9BURK</name>
<feature type="transmembrane region" description="Helical" evidence="2">
    <location>
        <begin position="46"/>
        <end position="64"/>
    </location>
</feature>
<evidence type="ECO:0000256" key="1">
    <source>
        <dbReference type="SAM" id="MobiDB-lite"/>
    </source>
</evidence>
<dbReference type="EMBL" id="JACHBW010000008">
    <property type="protein sequence ID" value="MBB6103298.1"/>
    <property type="molecule type" value="Genomic_DNA"/>
</dbReference>